<keyword evidence="2 5" id="KW-0808">Transferase</keyword>
<dbReference type="Proteomes" id="UP000095390">
    <property type="component" value="Unassembled WGS sequence"/>
</dbReference>
<evidence type="ECO:0000256" key="1">
    <source>
        <dbReference type="ARBA" id="ARBA00022603"/>
    </source>
</evidence>
<name>A0A173SEF5_9FIRM</name>
<reference evidence="5 6" key="1">
    <citation type="submission" date="2015-09" db="EMBL/GenBank/DDBJ databases">
        <authorList>
            <consortium name="Pathogen Informatics"/>
        </authorList>
    </citation>
    <scope>NUCLEOTIDE SEQUENCE [LARGE SCALE GENOMIC DNA]</scope>
    <source>
        <strain evidence="5 6">2789STDY5834966</strain>
    </source>
</reference>
<dbReference type="Gene3D" id="2.20.25.110">
    <property type="entry name" value="S-adenosyl-L-methionine-dependent methyltransferases"/>
    <property type="match status" value="1"/>
</dbReference>
<dbReference type="PANTHER" id="PTHR43464">
    <property type="entry name" value="METHYLTRANSFERASE"/>
    <property type="match status" value="1"/>
</dbReference>
<organism evidence="5 6">
    <name type="scientific">Anaerobutyricum hallii</name>
    <dbReference type="NCBI Taxonomy" id="39488"/>
    <lineage>
        <taxon>Bacteria</taxon>
        <taxon>Bacillati</taxon>
        <taxon>Bacillota</taxon>
        <taxon>Clostridia</taxon>
        <taxon>Lachnospirales</taxon>
        <taxon>Lachnospiraceae</taxon>
        <taxon>Anaerobutyricum</taxon>
    </lineage>
</organism>
<dbReference type="GO" id="GO:0032259">
    <property type="term" value="P:methylation"/>
    <property type="evidence" value="ECO:0007669"/>
    <property type="project" value="UniProtKB-KW"/>
</dbReference>
<evidence type="ECO:0000256" key="2">
    <source>
        <dbReference type="ARBA" id="ARBA00022679"/>
    </source>
</evidence>
<dbReference type="RefSeq" id="WP_242858118.1">
    <property type="nucleotide sequence ID" value="NZ_CYYC01000008.1"/>
</dbReference>
<evidence type="ECO:0000259" key="4">
    <source>
        <dbReference type="Pfam" id="PF13649"/>
    </source>
</evidence>
<dbReference type="Pfam" id="PF13649">
    <property type="entry name" value="Methyltransf_25"/>
    <property type="match status" value="1"/>
</dbReference>
<dbReference type="EMBL" id="CYYC01000008">
    <property type="protein sequence ID" value="CUM88713.1"/>
    <property type="molecule type" value="Genomic_DNA"/>
</dbReference>
<dbReference type="CDD" id="cd02440">
    <property type="entry name" value="AdoMet_MTases"/>
    <property type="match status" value="1"/>
</dbReference>
<dbReference type="InterPro" id="IPR041698">
    <property type="entry name" value="Methyltransf_25"/>
</dbReference>
<protein>
    <submittedName>
        <fullName evidence="5">Cypemycin methyltransferase</fullName>
        <ecNumber evidence="5">2.1.1.-</ecNumber>
    </submittedName>
</protein>
<keyword evidence="1 5" id="KW-0489">Methyltransferase</keyword>
<gene>
    <name evidence="5" type="primary">cypM</name>
    <name evidence="5" type="ORF">ERS852578_00866</name>
</gene>
<dbReference type="InterPro" id="IPR029063">
    <property type="entry name" value="SAM-dependent_MTases_sf"/>
</dbReference>
<dbReference type="GO" id="GO:0008168">
    <property type="term" value="F:methyltransferase activity"/>
    <property type="evidence" value="ECO:0007669"/>
    <property type="project" value="UniProtKB-KW"/>
</dbReference>
<sequence>MKAMEKDWYQKNWTLDIQNMSWVEDTSRQVDFLIKQLQLKGTEKILDLACGFGRHSLEFARRGYDVTGIDITPAYIDYANEQAKEESLNAKFFCQDIRTITFDKEFDVVLNMAYGAIGYLEDDEENHKIFSVIAKALKKGGKHFMDIMNGSYAETHFPCKLWDAGEKGLTLSAFEWEKERKTLIYGQVDYMYGEAFYKPEIKEGNPIRLYSLHEITEIFGKLGLRICNSFADFSGKPSSDNDIQLMVYSIRE</sequence>
<evidence type="ECO:0000256" key="3">
    <source>
        <dbReference type="ARBA" id="ARBA00022691"/>
    </source>
</evidence>
<evidence type="ECO:0000313" key="5">
    <source>
        <dbReference type="EMBL" id="CUM88713.1"/>
    </source>
</evidence>
<dbReference type="AlphaFoldDB" id="A0A173SEF5"/>
<dbReference type="Gene3D" id="3.40.50.150">
    <property type="entry name" value="Vaccinia Virus protein VP39"/>
    <property type="match status" value="1"/>
</dbReference>
<keyword evidence="3" id="KW-0949">S-adenosyl-L-methionine</keyword>
<proteinExistence type="predicted"/>
<dbReference type="SUPFAM" id="SSF53335">
    <property type="entry name" value="S-adenosyl-L-methionine-dependent methyltransferases"/>
    <property type="match status" value="1"/>
</dbReference>
<dbReference type="PANTHER" id="PTHR43464:SF19">
    <property type="entry name" value="UBIQUINONE BIOSYNTHESIS O-METHYLTRANSFERASE, MITOCHONDRIAL"/>
    <property type="match status" value="1"/>
</dbReference>
<evidence type="ECO:0000313" key="6">
    <source>
        <dbReference type="Proteomes" id="UP000095390"/>
    </source>
</evidence>
<feature type="domain" description="Methyltransferase" evidence="4">
    <location>
        <begin position="45"/>
        <end position="141"/>
    </location>
</feature>
<accession>A0A173SEF5</accession>
<dbReference type="EC" id="2.1.1.-" evidence="5"/>